<feature type="transmembrane region" description="Helical" evidence="8">
    <location>
        <begin position="262"/>
        <end position="288"/>
    </location>
</feature>
<protein>
    <submittedName>
        <fullName evidence="10">ABC transporter permease</fullName>
    </submittedName>
</protein>
<dbReference type="PROSITE" id="PS50928">
    <property type="entry name" value="ABC_TM1"/>
    <property type="match status" value="2"/>
</dbReference>
<evidence type="ECO:0000256" key="8">
    <source>
        <dbReference type="RuleBase" id="RU363032"/>
    </source>
</evidence>
<feature type="transmembrane region" description="Helical" evidence="8">
    <location>
        <begin position="475"/>
        <end position="500"/>
    </location>
</feature>
<comment type="caution">
    <text evidence="10">The sequence shown here is derived from an EMBL/GenBank/DDBJ whole genome shotgun (WGS) entry which is preliminary data.</text>
</comment>
<dbReference type="EMBL" id="JBHRZN010000003">
    <property type="protein sequence ID" value="MFC3850388.1"/>
    <property type="molecule type" value="Genomic_DNA"/>
</dbReference>
<keyword evidence="6 8" id="KW-1133">Transmembrane helix</keyword>
<comment type="subcellular location">
    <subcellularLocation>
        <location evidence="1">Cell inner membrane</location>
        <topology evidence="1">Multi-pass membrane protein</topology>
    </subcellularLocation>
    <subcellularLocation>
        <location evidence="8">Cell membrane</location>
        <topology evidence="8">Multi-pass membrane protein</topology>
    </subcellularLocation>
</comment>
<feature type="transmembrane region" description="Helical" evidence="8">
    <location>
        <begin position="61"/>
        <end position="82"/>
    </location>
</feature>
<gene>
    <name evidence="10" type="ORF">ACFORJ_09470</name>
</gene>
<dbReference type="Pfam" id="PF00528">
    <property type="entry name" value="BPD_transp_1"/>
    <property type="match status" value="2"/>
</dbReference>
<evidence type="ECO:0000256" key="6">
    <source>
        <dbReference type="ARBA" id="ARBA00022989"/>
    </source>
</evidence>
<reference evidence="11" key="1">
    <citation type="journal article" date="2019" name="Int. J. Syst. Evol. Microbiol.">
        <title>The Global Catalogue of Microorganisms (GCM) 10K type strain sequencing project: providing services to taxonomists for standard genome sequencing and annotation.</title>
        <authorList>
            <consortium name="The Broad Institute Genomics Platform"/>
            <consortium name="The Broad Institute Genome Sequencing Center for Infectious Disease"/>
            <person name="Wu L."/>
            <person name="Ma J."/>
        </authorList>
    </citation>
    <scope>NUCLEOTIDE SEQUENCE [LARGE SCALE GENOMIC DNA]</scope>
    <source>
        <strain evidence="11">CCUG 53252</strain>
    </source>
</reference>
<feature type="transmembrane region" description="Helical" evidence="8">
    <location>
        <begin position="347"/>
        <end position="368"/>
    </location>
</feature>
<keyword evidence="2 8" id="KW-0813">Transport</keyword>
<dbReference type="RefSeq" id="WP_206540926.1">
    <property type="nucleotide sequence ID" value="NZ_CP047211.1"/>
</dbReference>
<keyword evidence="11" id="KW-1185">Reference proteome</keyword>
<evidence type="ECO:0000256" key="2">
    <source>
        <dbReference type="ARBA" id="ARBA00022448"/>
    </source>
</evidence>
<comment type="similarity">
    <text evidence="8">Belongs to the binding-protein-dependent transport system permease family.</text>
</comment>
<feature type="transmembrane region" description="Helical" evidence="8">
    <location>
        <begin position="308"/>
        <end position="335"/>
    </location>
</feature>
<sequence>MGAGLPGRANPVLVTLAILTVAVVATPLMFLLGEALAAPGERIADALLRPRTLRLTANTLALTGGAVAGTLLLGVPTAFALVRTNLVGRRWWWVAASLPLAIPSYVAGLAWVSATPLRGYWGSLLVLVLVTTPYVTLPVAAALRRADTAVEDVARTLGLGPLRAFLTMTLPQIAPAAGAGALLVALYAISEFGVVAIMRFPTLTPAVQTAFAGTFNRELAMVLSLLLVLMALVVVAFERALRRPAAAIRVRGDQAPPVRLSGAGQAGVCLGLATVFVASVGVPVYVLLDRLARSVAGHEIEVERMFAAARTTVFLGFAGAVVATVLALPIGILAARRRSRLVSGLETATFLGHGLPGIVLGLSMVYLALAAVPALYQTLGLLVIAYGILFVPKAMGSVRTSIAQVPESLEDAARTLGRSPARTWAEVTGALSWPGIAAGAMLVALTVMKELPATLMMRPTGVDTLATRLWQLSDIAAYGAAAPYALMLIAAAAVPALVLARNPGGSR</sequence>
<name>A0ABV7ZPE4_9CORY</name>
<keyword evidence="3" id="KW-1003">Cell membrane</keyword>
<feature type="transmembrane region" description="Helical" evidence="8">
    <location>
        <begin position="91"/>
        <end position="114"/>
    </location>
</feature>
<proteinExistence type="inferred from homology"/>
<feature type="transmembrane region" description="Helical" evidence="8">
    <location>
        <begin position="424"/>
        <end position="448"/>
    </location>
</feature>
<dbReference type="InterPro" id="IPR000515">
    <property type="entry name" value="MetI-like"/>
</dbReference>
<dbReference type="Gene3D" id="1.10.3720.10">
    <property type="entry name" value="MetI-like"/>
    <property type="match status" value="2"/>
</dbReference>
<feature type="domain" description="ABC transmembrane type-1" evidence="9">
    <location>
        <begin position="309"/>
        <end position="499"/>
    </location>
</feature>
<dbReference type="PANTHER" id="PTHR43357">
    <property type="entry name" value="INNER MEMBRANE ABC TRANSPORTER PERMEASE PROTEIN YDCV"/>
    <property type="match status" value="1"/>
</dbReference>
<keyword evidence="7 8" id="KW-0472">Membrane</keyword>
<feature type="domain" description="ABC transmembrane type-1" evidence="9">
    <location>
        <begin position="56"/>
        <end position="238"/>
    </location>
</feature>
<feature type="transmembrane region" description="Helical" evidence="8">
    <location>
        <begin position="374"/>
        <end position="391"/>
    </location>
</feature>
<dbReference type="CDD" id="cd06261">
    <property type="entry name" value="TM_PBP2"/>
    <property type="match status" value="2"/>
</dbReference>
<feature type="transmembrane region" description="Helical" evidence="8">
    <location>
        <begin position="120"/>
        <end position="143"/>
    </location>
</feature>
<dbReference type="Proteomes" id="UP001595751">
    <property type="component" value="Unassembled WGS sequence"/>
</dbReference>
<evidence type="ECO:0000256" key="4">
    <source>
        <dbReference type="ARBA" id="ARBA00022519"/>
    </source>
</evidence>
<dbReference type="PANTHER" id="PTHR43357:SF3">
    <property type="entry name" value="FE(3+)-TRANSPORT SYSTEM PERMEASE PROTEIN FBPB 2"/>
    <property type="match status" value="1"/>
</dbReference>
<keyword evidence="5 8" id="KW-0812">Transmembrane</keyword>
<keyword evidence="4" id="KW-0997">Cell inner membrane</keyword>
<evidence type="ECO:0000313" key="11">
    <source>
        <dbReference type="Proteomes" id="UP001595751"/>
    </source>
</evidence>
<accession>A0ABV7ZPE4</accession>
<dbReference type="SUPFAM" id="SSF161098">
    <property type="entry name" value="MetI-like"/>
    <property type="match status" value="2"/>
</dbReference>
<evidence type="ECO:0000256" key="5">
    <source>
        <dbReference type="ARBA" id="ARBA00022692"/>
    </source>
</evidence>
<feature type="transmembrane region" description="Helical" evidence="8">
    <location>
        <begin position="219"/>
        <end position="241"/>
    </location>
</feature>
<dbReference type="InterPro" id="IPR035906">
    <property type="entry name" value="MetI-like_sf"/>
</dbReference>
<evidence type="ECO:0000313" key="10">
    <source>
        <dbReference type="EMBL" id="MFC3850388.1"/>
    </source>
</evidence>
<feature type="transmembrane region" description="Helical" evidence="8">
    <location>
        <begin position="164"/>
        <end position="189"/>
    </location>
</feature>
<evidence type="ECO:0000259" key="9">
    <source>
        <dbReference type="PROSITE" id="PS50928"/>
    </source>
</evidence>
<evidence type="ECO:0000256" key="3">
    <source>
        <dbReference type="ARBA" id="ARBA00022475"/>
    </source>
</evidence>
<organism evidence="10 11">
    <name type="scientific">Corynebacterium hansenii</name>
    <dbReference type="NCBI Taxonomy" id="394964"/>
    <lineage>
        <taxon>Bacteria</taxon>
        <taxon>Bacillati</taxon>
        <taxon>Actinomycetota</taxon>
        <taxon>Actinomycetes</taxon>
        <taxon>Mycobacteriales</taxon>
        <taxon>Corynebacteriaceae</taxon>
        <taxon>Corynebacterium</taxon>
    </lineage>
</organism>
<evidence type="ECO:0000256" key="1">
    <source>
        <dbReference type="ARBA" id="ARBA00004429"/>
    </source>
</evidence>
<evidence type="ECO:0000256" key="7">
    <source>
        <dbReference type="ARBA" id="ARBA00023136"/>
    </source>
</evidence>